<dbReference type="Pfam" id="PF01841">
    <property type="entry name" value="Transglut_core"/>
    <property type="match status" value="1"/>
</dbReference>
<feature type="transmembrane region" description="Helical" evidence="1">
    <location>
        <begin position="117"/>
        <end position="135"/>
    </location>
</feature>
<dbReference type="AlphaFoldDB" id="A0A5C6E9T6"/>
<keyword evidence="1" id="KW-1133">Transmembrane helix</keyword>
<evidence type="ECO:0000313" key="3">
    <source>
        <dbReference type="EMBL" id="TWU45762.1"/>
    </source>
</evidence>
<dbReference type="SMART" id="SM00460">
    <property type="entry name" value="TGc"/>
    <property type="match status" value="1"/>
</dbReference>
<feature type="domain" description="Transglutaminase-like" evidence="2">
    <location>
        <begin position="474"/>
        <end position="546"/>
    </location>
</feature>
<dbReference type="InterPro" id="IPR038765">
    <property type="entry name" value="Papain-like_cys_pep_sf"/>
</dbReference>
<accession>A0A5C6E9T6</accession>
<dbReference type="SUPFAM" id="SSF54001">
    <property type="entry name" value="Cysteine proteinases"/>
    <property type="match status" value="1"/>
</dbReference>
<comment type="caution">
    <text evidence="3">The sequence shown here is derived from an EMBL/GenBank/DDBJ whole genome shotgun (WGS) entry which is preliminary data.</text>
</comment>
<gene>
    <name evidence="3" type="primary">tgpA_2</name>
    <name evidence="3" type="ORF">Q31b_09380</name>
</gene>
<feature type="transmembrane region" description="Helical" evidence="1">
    <location>
        <begin position="141"/>
        <end position="161"/>
    </location>
</feature>
<keyword evidence="4" id="KW-1185">Reference proteome</keyword>
<keyword evidence="3" id="KW-0012">Acyltransferase</keyword>
<dbReference type="EMBL" id="SJPY01000001">
    <property type="protein sequence ID" value="TWU45762.1"/>
    <property type="molecule type" value="Genomic_DNA"/>
</dbReference>
<dbReference type="EC" id="2.3.2.13" evidence="3"/>
<feature type="transmembrane region" description="Helical" evidence="1">
    <location>
        <begin position="188"/>
        <end position="208"/>
    </location>
</feature>
<dbReference type="Proteomes" id="UP000315471">
    <property type="component" value="Unassembled WGS sequence"/>
</dbReference>
<dbReference type="Gene3D" id="3.10.620.30">
    <property type="match status" value="1"/>
</dbReference>
<feature type="transmembrane region" description="Helical" evidence="1">
    <location>
        <begin position="84"/>
        <end position="105"/>
    </location>
</feature>
<feature type="transmembrane region" description="Helical" evidence="1">
    <location>
        <begin position="54"/>
        <end position="72"/>
    </location>
</feature>
<organism evidence="3 4">
    <name type="scientific">Novipirellula aureliae</name>
    <dbReference type="NCBI Taxonomy" id="2527966"/>
    <lineage>
        <taxon>Bacteria</taxon>
        <taxon>Pseudomonadati</taxon>
        <taxon>Planctomycetota</taxon>
        <taxon>Planctomycetia</taxon>
        <taxon>Pirellulales</taxon>
        <taxon>Pirellulaceae</taxon>
        <taxon>Novipirellula</taxon>
    </lineage>
</organism>
<reference evidence="3 4" key="1">
    <citation type="submission" date="2019-02" db="EMBL/GenBank/DDBJ databases">
        <title>Deep-cultivation of Planctomycetes and their phenomic and genomic characterization uncovers novel biology.</title>
        <authorList>
            <person name="Wiegand S."/>
            <person name="Jogler M."/>
            <person name="Boedeker C."/>
            <person name="Pinto D."/>
            <person name="Vollmers J."/>
            <person name="Rivas-Marin E."/>
            <person name="Kohn T."/>
            <person name="Peeters S.H."/>
            <person name="Heuer A."/>
            <person name="Rast P."/>
            <person name="Oberbeckmann S."/>
            <person name="Bunk B."/>
            <person name="Jeske O."/>
            <person name="Meyerdierks A."/>
            <person name="Storesund J.E."/>
            <person name="Kallscheuer N."/>
            <person name="Luecker S."/>
            <person name="Lage O.M."/>
            <person name="Pohl T."/>
            <person name="Merkel B.J."/>
            <person name="Hornburger P."/>
            <person name="Mueller R.-W."/>
            <person name="Bruemmer F."/>
            <person name="Labrenz M."/>
            <person name="Spormann A.M."/>
            <person name="Op Den Camp H."/>
            <person name="Overmann J."/>
            <person name="Amann R."/>
            <person name="Jetten M.S.M."/>
            <person name="Mascher T."/>
            <person name="Medema M.H."/>
            <person name="Devos D.P."/>
            <person name="Kaster A.-K."/>
            <person name="Ovreas L."/>
            <person name="Rohde M."/>
            <person name="Galperin M.Y."/>
            <person name="Jogler C."/>
        </authorList>
    </citation>
    <scope>NUCLEOTIDE SEQUENCE [LARGE SCALE GENOMIC DNA]</scope>
    <source>
        <strain evidence="3 4">Q31b</strain>
    </source>
</reference>
<dbReference type="PANTHER" id="PTHR42736:SF1">
    <property type="entry name" value="PROTEIN-GLUTAMINE GAMMA-GLUTAMYLTRANSFERASE"/>
    <property type="match status" value="1"/>
</dbReference>
<evidence type="ECO:0000256" key="1">
    <source>
        <dbReference type="SAM" id="Phobius"/>
    </source>
</evidence>
<feature type="transmembrane region" description="Helical" evidence="1">
    <location>
        <begin position="594"/>
        <end position="614"/>
    </location>
</feature>
<protein>
    <submittedName>
        <fullName evidence="3">Protein-glutamine gamma-glutamyltransferase</fullName>
        <ecNumber evidence="3">2.3.2.13</ecNumber>
    </submittedName>
</protein>
<dbReference type="InterPro" id="IPR052901">
    <property type="entry name" value="Bact_TGase-like"/>
</dbReference>
<dbReference type="GO" id="GO:0003810">
    <property type="term" value="F:protein-glutamine gamma-glutamyltransferase activity"/>
    <property type="evidence" value="ECO:0007669"/>
    <property type="project" value="UniProtKB-EC"/>
</dbReference>
<proteinExistence type="predicted"/>
<name>A0A5C6E9T6_9BACT</name>
<dbReference type="InterPro" id="IPR002931">
    <property type="entry name" value="Transglutaminase-like"/>
</dbReference>
<dbReference type="PANTHER" id="PTHR42736">
    <property type="entry name" value="PROTEIN-GLUTAMINE GAMMA-GLUTAMYLTRANSFERASE"/>
    <property type="match status" value="1"/>
</dbReference>
<evidence type="ECO:0000259" key="2">
    <source>
        <dbReference type="SMART" id="SM00460"/>
    </source>
</evidence>
<keyword evidence="3" id="KW-0808">Transferase</keyword>
<dbReference type="RefSeq" id="WP_197170900.1">
    <property type="nucleotide sequence ID" value="NZ_SJPY01000001.1"/>
</dbReference>
<feature type="transmembrane region" description="Helical" evidence="1">
    <location>
        <begin position="30"/>
        <end position="47"/>
    </location>
</feature>
<keyword evidence="1" id="KW-0472">Membrane</keyword>
<sequence>MMSRYGWTLIVLIMLLCGFSAQTFDSWPTVLVLIALALLVVATRRVGGQPASTLFRRLLVMLLGTIVAVIVSSTRVTPYLRQDAVNFLSAGADLVCHAALTLILFVWSIRNASGHPIMLGFGLLVVLMCSIAGGGSQTINGQITVAFCTCVGYLFASQAILGPRFENKKSHTEPTDGARPSKLGWSRASFLLSTLTVSAILTCTGLLGQATGRSLGDIQKAVHASLKDSLDQAIDKFAISGTRYVYGATIGSVKKRIVDNTNEVALRVWADSTPGYLRGNVFDFYERRLWRTTSGRRYSGEWNSPLMRDTVLEPDQVGTSALKSSSQIELNRFYLRGEPRRKTTTSIEIRNIPLKGTTIFTPLSTEWIEGNSSSITLSHQQAVLHGVNVTAPYVLGIAREPASEKLEGLRKNALLFVSPTEKEVLDPIAKFICDGSETAPQKARQIEQFFHRNFSYSLEVPSAPLSQDPIIHFVENQYPAHCEYFASATCLLLRCVGVPTRYVTGYVVDEREPDDRYWIARNGSAHAWVEAYDADSQTWFSVESTPGRSYQSIGSTAPTDALVANQWEDDFVSDSNGSNWILAFIATIRTSDPIGFIFKLAQAPLFLLICFLFWRRYRYYQGASGSEVDRYSYKLLKRMDRRMKRVSLVREHAETMHQFADRMERRYVNEPKETQVWVQSTADWYRKFAEARYQGIRP</sequence>
<keyword evidence="1" id="KW-0812">Transmembrane</keyword>
<evidence type="ECO:0000313" key="4">
    <source>
        <dbReference type="Proteomes" id="UP000315471"/>
    </source>
</evidence>